<dbReference type="GO" id="GO:0003677">
    <property type="term" value="F:DNA binding"/>
    <property type="evidence" value="ECO:0007669"/>
    <property type="project" value="UniProtKB-UniRule"/>
</dbReference>
<keyword evidence="3" id="KW-0812">Transmembrane</keyword>
<dbReference type="Pfam" id="PF00440">
    <property type="entry name" value="TetR_N"/>
    <property type="match status" value="1"/>
</dbReference>
<dbReference type="OrthoDB" id="116240at2"/>
<dbReference type="KEGG" id="uam:UABAM_01411"/>
<dbReference type="PANTHER" id="PTHR30328">
    <property type="entry name" value="TRANSCRIPTIONAL REPRESSOR"/>
    <property type="match status" value="1"/>
</dbReference>
<keyword evidence="3" id="KW-1133">Transmembrane helix</keyword>
<evidence type="ECO:0000256" key="2">
    <source>
        <dbReference type="PROSITE-ProRule" id="PRU00335"/>
    </source>
</evidence>
<accession>A0A5S9IK80</accession>
<dbReference type="PRINTS" id="PR00455">
    <property type="entry name" value="HTHTETR"/>
</dbReference>
<dbReference type="InterPro" id="IPR050109">
    <property type="entry name" value="HTH-type_TetR-like_transc_reg"/>
</dbReference>
<evidence type="ECO:0000313" key="6">
    <source>
        <dbReference type="Proteomes" id="UP000326354"/>
    </source>
</evidence>
<keyword evidence="1 2" id="KW-0238">DNA-binding</keyword>
<dbReference type="PROSITE" id="PS50977">
    <property type="entry name" value="HTH_TETR_2"/>
    <property type="match status" value="1"/>
</dbReference>
<dbReference type="SUPFAM" id="SSF48498">
    <property type="entry name" value="Tetracyclin repressor-like, C-terminal domain"/>
    <property type="match status" value="1"/>
</dbReference>
<evidence type="ECO:0000313" key="5">
    <source>
        <dbReference type="EMBL" id="BBM83061.1"/>
    </source>
</evidence>
<dbReference type="Gene3D" id="1.10.357.10">
    <property type="entry name" value="Tetracycline Repressor, domain 2"/>
    <property type="match status" value="1"/>
</dbReference>
<dbReference type="PANTHER" id="PTHR30328:SF54">
    <property type="entry name" value="HTH-TYPE TRANSCRIPTIONAL REPRESSOR SCO4008"/>
    <property type="match status" value="1"/>
</dbReference>
<dbReference type="InterPro" id="IPR001647">
    <property type="entry name" value="HTH_TetR"/>
</dbReference>
<dbReference type="RefSeq" id="WP_151967281.1">
    <property type="nucleotide sequence ID" value="NZ_AP019860.1"/>
</dbReference>
<feature type="transmembrane region" description="Helical" evidence="3">
    <location>
        <begin position="148"/>
        <end position="167"/>
    </location>
</feature>
<proteinExistence type="predicted"/>
<sequence>MTNNERNPQQTKRKILRAALEEFCENGFDGARVDKIKDEAGVNKRMIYHYFGSKEGLFEAVFQNQILLLDQILDKAPNNSIREEAKHWMEHSDEIKGFLKLSSWIEFSDLDKLIHEKTDKTNHFKRAVAFFDEMQKDGLFSKEISPDLYLIGLMALISFPIVLPSLVKFITDKDPASSEFKTGYFKVVEEMTSHLKKS</sequence>
<dbReference type="EMBL" id="AP019860">
    <property type="protein sequence ID" value="BBM83061.1"/>
    <property type="molecule type" value="Genomic_DNA"/>
</dbReference>
<reference evidence="5 6" key="1">
    <citation type="submission" date="2019-08" db="EMBL/GenBank/DDBJ databases">
        <title>Complete genome sequence of Candidatus Uab amorphum.</title>
        <authorList>
            <person name="Shiratori T."/>
            <person name="Suzuki S."/>
            <person name="Kakizawa Y."/>
            <person name="Ishida K."/>
        </authorList>
    </citation>
    <scope>NUCLEOTIDE SEQUENCE [LARGE SCALE GENOMIC DNA]</scope>
    <source>
        <strain evidence="5 6">SRT547</strain>
    </source>
</reference>
<feature type="domain" description="HTH tetR-type" evidence="4">
    <location>
        <begin position="9"/>
        <end position="69"/>
    </location>
</feature>
<dbReference type="InterPro" id="IPR036271">
    <property type="entry name" value="Tet_transcr_reg_TetR-rel_C_sf"/>
</dbReference>
<dbReference type="AlphaFoldDB" id="A0A5S9IK80"/>
<organism evidence="5 6">
    <name type="scientific">Uabimicrobium amorphum</name>
    <dbReference type="NCBI Taxonomy" id="2596890"/>
    <lineage>
        <taxon>Bacteria</taxon>
        <taxon>Pseudomonadati</taxon>
        <taxon>Planctomycetota</taxon>
        <taxon>Candidatus Uabimicrobiia</taxon>
        <taxon>Candidatus Uabimicrobiales</taxon>
        <taxon>Candidatus Uabimicrobiaceae</taxon>
        <taxon>Candidatus Uabimicrobium</taxon>
    </lineage>
</organism>
<evidence type="ECO:0000259" key="4">
    <source>
        <dbReference type="PROSITE" id="PS50977"/>
    </source>
</evidence>
<keyword evidence="3" id="KW-0472">Membrane</keyword>
<dbReference type="Proteomes" id="UP000326354">
    <property type="component" value="Chromosome"/>
</dbReference>
<name>A0A5S9IK80_UABAM</name>
<feature type="DNA-binding region" description="H-T-H motif" evidence="2">
    <location>
        <begin position="32"/>
        <end position="51"/>
    </location>
</feature>
<keyword evidence="6" id="KW-1185">Reference proteome</keyword>
<evidence type="ECO:0000256" key="3">
    <source>
        <dbReference type="SAM" id="Phobius"/>
    </source>
</evidence>
<gene>
    <name evidence="5" type="ORF">UABAM_01411</name>
</gene>
<dbReference type="SUPFAM" id="SSF46689">
    <property type="entry name" value="Homeodomain-like"/>
    <property type="match status" value="1"/>
</dbReference>
<protein>
    <submittedName>
        <fullName evidence="5">TetR family transcriptional regulator</fullName>
    </submittedName>
</protein>
<evidence type="ECO:0000256" key="1">
    <source>
        <dbReference type="ARBA" id="ARBA00023125"/>
    </source>
</evidence>
<dbReference type="InterPro" id="IPR009057">
    <property type="entry name" value="Homeodomain-like_sf"/>
</dbReference>